<dbReference type="RefSeq" id="WP_081560369.1">
    <property type="nucleotide sequence ID" value="NZ_CP060694.1"/>
</dbReference>
<evidence type="ECO:0000256" key="1">
    <source>
        <dbReference type="ARBA" id="ARBA00008918"/>
    </source>
</evidence>
<gene>
    <name evidence="3" type="ORF">AS859_02290</name>
</gene>
<dbReference type="AlphaFoldDB" id="A0A1V9VD83"/>
<reference evidence="3 4" key="1">
    <citation type="submission" date="2017-04" db="EMBL/GenBank/DDBJ databases">
        <title>Accumulation and expression of multiple antibiotic resistance genes in Arcobacter cryaerophilus that thrives in sewage.</title>
        <authorList>
            <person name="Millar J.A."/>
            <person name="Raghavan R."/>
        </authorList>
    </citation>
    <scope>NUCLEOTIDE SEQUENCE [LARGE SCALE GENOMIC DNA]</scope>
    <source>
        <strain evidence="3 4">AZT-1</strain>
    </source>
</reference>
<name>A0A1V9VD83_9BACT</name>
<comment type="similarity">
    <text evidence="1">Belongs to the ribosome association toxin RatA family.</text>
</comment>
<proteinExistence type="inferred from homology"/>
<protein>
    <recommendedName>
        <fullName evidence="2">Coenzyme Q-binding protein COQ10 START domain-containing protein</fullName>
    </recommendedName>
</protein>
<feature type="domain" description="Coenzyme Q-binding protein COQ10 START" evidence="2">
    <location>
        <begin position="11"/>
        <end position="133"/>
    </location>
</feature>
<dbReference type="SUPFAM" id="SSF55961">
    <property type="entry name" value="Bet v1-like"/>
    <property type="match status" value="1"/>
</dbReference>
<accession>A0A1V9VD83</accession>
<dbReference type="CDD" id="cd07820">
    <property type="entry name" value="SRPBCC_3"/>
    <property type="match status" value="1"/>
</dbReference>
<dbReference type="Pfam" id="PF03364">
    <property type="entry name" value="Polyketide_cyc"/>
    <property type="match status" value="1"/>
</dbReference>
<dbReference type="InterPro" id="IPR005031">
    <property type="entry name" value="COQ10_START"/>
</dbReference>
<sequence length="149" mass="17734">METFEKTTLIDCSAKELFDFHLDTNNIKLITPKHTKVELLDYEDSTYEGKIVKLKTTRAFICMNWIIKIEKLKYPNLLVDVALKSPFSYWEHSHIFTQKGNLCELKDSIKFKLPFGIFGKLILPFIKKDIKNMFEYRHIQTKKYFSKKD</sequence>
<evidence type="ECO:0000313" key="4">
    <source>
        <dbReference type="Proteomes" id="UP000192599"/>
    </source>
</evidence>
<dbReference type="Gene3D" id="3.30.530.20">
    <property type="match status" value="1"/>
</dbReference>
<comment type="caution">
    <text evidence="3">The sequence shown here is derived from an EMBL/GenBank/DDBJ whole genome shotgun (WGS) entry which is preliminary data.</text>
</comment>
<evidence type="ECO:0000313" key="3">
    <source>
        <dbReference type="EMBL" id="OQR42010.1"/>
    </source>
</evidence>
<evidence type="ECO:0000259" key="2">
    <source>
        <dbReference type="Pfam" id="PF03364"/>
    </source>
</evidence>
<organism evidence="3 4">
    <name type="scientific">Aliarcobacter cryaerophilus</name>
    <dbReference type="NCBI Taxonomy" id="28198"/>
    <lineage>
        <taxon>Bacteria</taxon>
        <taxon>Pseudomonadati</taxon>
        <taxon>Campylobacterota</taxon>
        <taxon>Epsilonproteobacteria</taxon>
        <taxon>Campylobacterales</taxon>
        <taxon>Arcobacteraceae</taxon>
        <taxon>Aliarcobacter</taxon>
    </lineage>
</organism>
<dbReference type="InterPro" id="IPR023393">
    <property type="entry name" value="START-like_dom_sf"/>
</dbReference>
<dbReference type="EMBL" id="LNTC01000015">
    <property type="protein sequence ID" value="OQR42010.1"/>
    <property type="molecule type" value="Genomic_DNA"/>
</dbReference>
<dbReference type="Proteomes" id="UP000192599">
    <property type="component" value="Unassembled WGS sequence"/>
</dbReference>